<dbReference type="EMBL" id="MU825396">
    <property type="protein sequence ID" value="KAJ7394448.1"/>
    <property type="molecule type" value="Genomic_DNA"/>
</dbReference>
<feature type="repeat" description="ANK" evidence="3">
    <location>
        <begin position="41"/>
        <end position="73"/>
    </location>
</feature>
<dbReference type="PROSITE" id="PS50297">
    <property type="entry name" value="ANK_REP_REGION"/>
    <property type="match status" value="2"/>
</dbReference>
<dbReference type="PROSITE" id="PS50088">
    <property type="entry name" value="ANK_REPEAT"/>
    <property type="match status" value="3"/>
</dbReference>
<dbReference type="AlphaFoldDB" id="A0A9X0A7A0"/>
<keyword evidence="6" id="KW-1185">Reference proteome</keyword>
<dbReference type="InterPro" id="IPR050776">
    <property type="entry name" value="Ank_Repeat/CDKN_Inhibitor"/>
</dbReference>
<dbReference type="Pfam" id="PF00023">
    <property type="entry name" value="Ank"/>
    <property type="match status" value="1"/>
</dbReference>
<reference evidence="5" key="1">
    <citation type="submission" date="2023-01" db="EMBL/GenBank/DDBJ databases">
        <title>Genome assembly of the deep-sea coral Lophelia pertusa.</title>
        <authorList>
            <person name="Herrera S."/>
            <person name="Cordes E."/>
        </authorList>
    </citation>
    <scope>NUCLEOTIDE SEQUENCE</scope>
    <source>
        <strain evidence="5">USNM1676648</strain>
        <tissue evidence="5">Polyp</tissue>
    </source>
</reference>
<keyword evidence="1" id="KW-0677">Repeat</keyword>
<evidence type="ECO:0000256" key="2">
    <source>
        <dbReference type="ARBA" id="ARBA00023043"/>
    </source>
</evidence>
<dbReference type="Pfam" id="PF12796">
    <property type="entry name" value="Ank_2"/>
    <property type="match status" value="1"/>
</dbReference>
<feature type="repeat" description="ANK" evidence="3">
    <location>
        <begin position="8"/>
        <end position="40"/>
    </location>
</feature>
<organism evidence="5 6">
    <name type="scientific">Desmophyllum pertusum</name>
    <dbReference type="NCBI Taxonomy" id="174260"/>
    <lineage>
        <taxon>Eukaryota</taxon>
        <taxon>Metazoa</taxon>
        <taxon>Cnidaria</taxon>
        <taxon>Anthozoa</taxon>
        <taxon>Hexacorallia</taxon>
        <taxon>Scleractinia</taxon>
        <taxon>Caryophylliina</taxon>
        <taxon>Caryophylliidae</taxon>
        <taxon>Desmophyllum</taxon>
    </lineage>
</organism>
<dbReference type="SUPFAM" id="SSF48403">
    <property type="entry name" value="Ankyrin repeat"/>
    <property type="match status" value="1"/>
</dbReference>
<dbReference type="SMART" id="SM00248">
    <property type="entry name" value="ANK"/>
    <property type="match status" value="3"/>
</dbReference>
<dbReference type="PANTHER" id="PTHR24201">
    <property type="entry name" value="ANK_REP_REGION DOMAIN-CONTAINING PROTEIN"/>
    <property type="match status" value="1"/>
</dbReference>
<dbReference type="Proteomes" id="UP001163046">
    <property type="component" value="Unassembled WGS sequence"/>
</dbReference>
<proteinExistence type="predicted"/>
<evidence type="ECO:0000256" key="1">
    <source>
        <dbReference type="ARBA" id="ARBA00022737"/>
    </source>
</evidence>
<dbReference type="InterPro" id="IPR036770">
    <property type="entry name" value="Ankyrin_rpt-contain_sf"/>
</dbReference>
<dbReference type="PRINTS" id="PR01415">
    <property type="entry name" value="ANKYRIN"/>
</dbReference>
<dbReference type="InterPro" id="IPR002110">
    <property type="entry name" value="Ankyrin_rpt"/>
</dbReference>
<accession>A0A9X0A7A0</accession>
<feature type="compositionally biased region" description="Low complexity" evidence="4">
    <location>
        <begin position="164"/>
        <end position="196"/>
    </location>
</feature>
<protein>
    <submittedName>
        <fullName evidence="5">Uncharacterized protein</fullName>
    </submittedName>
</protein>
<dbReference type="PANTHER" id="PTHR24201:SF15">
    <property type="entry name" value="ANKYRIN REPEAT DOMAIN-CONTAINING PROTEIN 66"/>
    <property type="match status" value="1"/>
</dbReference>
<keyword evidence="2 3" id="KW-0040">ANK repeat</keyword>
<feature type="repeat" description="ANK" evidence="3">
    <location>
        <begin position="74"/>
        <end position="106"/>
    </location>
</feature>
<dbReference type="OrthoDB" id="539213at2759"/>
<evidence type="ECO:0000256" key="4">
    <source>
        <dbReference type="SAM" id="MobiDB-lite"/>
    </source>
</evidence>
<evidence type="ECO:0000313" key="5">
    <source>
        <dbReference type="EMBL" id="KAJ7394448.1"/>
    </source>
</evidence>
<name>A0A9X0A7A0_9CNID</name>
<feature type="region of interest" description="Disordered" evidence="4">
    <location>
        <begin position="160"/>
        <end position="201"/>
    </location>
</feature>
<evidence type="ECO:0000313" key="6">
    <source>
        <dbReference type="Proteomes" id="UP001163046"/>
    </source>
</evidence>
<evidence type="ECO:0000256" key="3">
    <source>
        <dbReference type="PROSITE-ProRule" id="PRU00023"/>
    </source>
</evidence>
<gene>
    <name evidence="5" type="ORF">OS493_000258</name>
</gene>
<comment type="caution">
    <text evidence="5">The sequence shown here is derived from an EMBL/GenBank/DDBJ whole genome shotgun (WGS) entry which is preliminary data.</text>
</comment>
<sequence length="229" mass="25462">MTIRAEEEDETKLHIATRLNNIKLVRAALREGLHIDALGICGWTALHQAASCGYLEITIALLENGANPNIQDSQKCTPVHLAAKNGHLEVVRCLVRNGARLDMRNAEGKIAQDYADDECRKFLQRHRTEEVVKLAPSPIEDEHSLRKLYGYKSNQSPVLRKLRQSSPQWSESSQSSQESMTSTSSDNSSGSSSASSIDVCHPGPGEIQVSFDFNKNRQSLLFTWGELKM</sequence>
<dbReference type="Gene3D" id="1.25.40.20">
    <property type="entry name" value="Ankyrin repeat-containing domain"/>
    <property type="match status" value="1"/>
</dbReference>